<dbReference type="GO" id="GO:1901982">
    <property type="term" value="F:maltose binding"/>
    <property type="evidence" value="ECO:0007669"/>
    <property type="project" value="TreeGrafter"/>
</dbReference>
<evidence type="ECO:0000256" key="1">
    <source>
        <dbReference type="ARBA" id="ARBA00008520"/>
    </source>
</evidence>
<gene>
    <name evidence="6" type="ORF">DFR60_12621</name>
</gene>
<keyword evidence="3 5" id="KW-0732">Signal</keyword>
<dbReference type="InterPro" id="IPR006059">
    <property type="entry name" value="SBP"/>
</dbReference>
<dbReference type="GO" id="GO:0015768">
    <property type="term" value="P:maltose transport"/>
    <property type="evidence" value="ECO:0007669"/>
    <property type="project" value="TreeGrafter"/>
</dbReference>
<dbReference type="SUPFAM" id="SSF53850">
    <property type="entry name" value="Periplasmic binding protein-like II"/>
    <property type="match status" value="1"/>
</dbReference>
<dbReference type="AlphaFoldDB" id="A0A2V3XW69"/>
<evidence type="ECO:0000313" key="7">
    <source>
        <dbReference type="Proteomes" id="UP000248057"/>
    </source>
</evidence>
<name>A0A2V3XW69_9FIRM</name>
<sequence length="441" mass="47963">MKKRIIAVLLAAATAISTTACKAPAGQESTGAEKTEAAVPAENGSMKTDPVTIHYFGHANSNGANEQIISDFQKEYPWITVELVDLPNDTAQKLSTISTILQAKDSSIDVMVMDGTWTTNFMSAGWLEPLTGKITDEQLGTYVDGAISGCYLGDELYALPFYLNVSSLLYRKDILDKYGFEPAKTWDELIEQCRVITAGEENMSGFTAAWKQNESLTCTGLEYVWAFGGDVLDEKGTCIINSNETKAGLKMMKRLVDEGITVEGITGFTSADMRAPFYAGNVVYARDWATGYVGATDEKQSGIADQVGIAPLPGGKDQDTNYNCSGGWNMGVSAFSEHKEEAELFAAYACGYDANVTQTSMNGDIPTNLEVLKSEKVLEARPYMAELADMTAKCKNRPSSPYYEEVSAAFQNGVGNYLAGNVELDPMLEEMQKTIDEIMSR</sequence>
<evidence type="ECO:0000313" key="6">
    <source>
        <dbReference type="EMBL" id="PXX44534.1"/>
    </source>
</evidence>
<dbReference type="CDD" id="cd14750">
    <property type="entry name" value="PBP2_TMBP"/>
    <property type="match status" value="1"/>
</dbReference>
<dbReference type="Proteomes" id="UP000248057">
    <property type="component" value="Unassembled WGS sequence"/>
</dbReference>
<accession>A0A2V3XW69</accession>
<evidence type="ECO:0000256" key="3">
    <source>
        <dbReference type="ARBA" id="ARBA00022729"/>
    </source>
</evidence>
<feature type="signal peptide" evidence="5">
    <location>
        <begin position="1"/>
        <end position="22"/>
    </location>
</feature>
<feature type="chain" id="PRO_5038421350" evidence="5">
    <location>
        <begin position="23"/>
        <end position="441"/>
    </location>
</feature>
<keyword evidence="7" id="KW-1185">Reference proteome</keyword>
<evidence type="ECO:0000256" key="5">
    <source>
        <dbReference type="SAM" id="SignalP"/>
    </source>
</evidence>
<evidence type="ECO:0000256" key="2">
    <source>
        <dbReference type="ARBA" id="ARBA00022448"/>
    </source>
</evidence>
<dbReference type="Gene3D" id="3.40.190.10">
    <property type="entry name" value="Periplasmic binding protein-like II"/>
    <property type="match status" value="2"/>
</dbReference>
<dbReference type="PROSITE" id="PS51257">
    <property type="entry name" value="PROKAR_LIPOPROTEIN"/>
    <property type="match status" value="1"/>
</dbReference>
<evidence type="ECO:0000256" key="4">
    <source>
        <dbReference type="SAM" id="MobiDB-lite"/>
    </source>
</evidence>
<comment type="caution">
    <text evidence="6">The sequence shown here is derived from an EMBL/GenBank/DDBJ whole genome shotgun (WGS) entry which is preliminary data.</text>
</comment>
<dbReference type="GeneID" id="86064810"/>
<dbReference type="GO" id="GO:0055052">
    <property type="term" value="C:ATP-binding cassette (ABC) transporter complex, substrate-binding subunit-containing"/>
    <property type="evidence" value="ECO:0007669"/>
    <property type="project" value="TreeGrafter"/>
</dbReference>
<dbReference type="Pfam" id="PF01547">
    <property type="entry name" value="SBP_bac_1"/>
    <property type="match status" value="1"/>
</dbReference>
<proteinExistence type="inferred from homology"/>
<protein>
    <submittedName>
        <fullName evidence="6">Carbohydrate ABC transporter substrate-binding protein (CUT1 family)</fullName>
    </submittedName>
</protein>
<dbReference type="GO" id="GO:0042956">
    <property type="term" value="P:maltodextrin transmembrane transport"/>
    <property type="evidence" value="ECO:0007669"/>
    <property type="project" value="TreeGrafter"/>
</dbReference>
<reference evidence="6 7" key="1">
    <citation type="submission" date="2018-05" db="EMBL/GenBank/DDBJ databases">
        <title>Genomic Encyclopedia of Type Strains, Phase IV (KMG-IV): sequencing the most valuable type-strain genomes for metagenomic binning, comparative biology and taxonomic classification.</title>
        <authorList>
            <person name="Goeker M."/>
        </authorList>
    </citation>
    <scope>NUCLEOTIDE SEQUENCE [LARGE SCALE GENOMIC DNA]</scope>
    <source>
        <strain evidence="6 7">DSM 24995</strain>
    </source>
</reference>
<dbReference type="PANTHER" id="PTHR30061:SF50">
    <property type="entry name" value="MALTOSE_MALTODEXTRIN-BINDING PERIPLASMIC PROTEIN"/>
    <property type="match status" value="1"/>
</dbReference>
<dbReference type="RefSeq" id="WP_167437751.1">
    <property type="nucleotide sequence ID" value="NZ_QJKD01000026.1"/>
</dbReference>
<keyword evidence="2" id="KW-0813">Transport</keyword>
<dbReference type="PANTHER" id="PTHR30061">
    <property type="entry name" value="MALTOSE-BINDING PERIPLASMIC PROTEIN"/>
    <property type="match status" value="1"/>
</dbReference>
<feature type="region of interest" description="Disordered" evidence="4">
    <location>
        <begin position="22"/>
        <end position="44"/>
    </location>
</feature>
<organism evidence="6 7">
    <name type="scientific">Hungatella effluvii</name>
    <dbReference type="NCBI Taxonomy" id="1096246"/>
    <lineage>
        <taxon>Bacteria</taxon>
        <taxon>Bacillati</taxon>
        <taxon>Bacillota</taxon>
        <taxon>Clostridia</taxon>
        <taxon>Lachnospirales</taxon>
        <taxon>Lachnospiraceae</taxon>
        <taxon>Hungatella</taxon>
    </lineage>
</organism>
<comment type="similarity">
    <text evidence="1">Belongs to the bacterial solute-binding protein 1 family.</text>
</comment>
<dbReference type="EMBL" id="QJKD01000026">
    <property type="protein sequence ID" value="PXX44534.1"/>
    <property type="molecule type" value="Genomic_DNA"/>
</dbReference>